<dbReference type="AlphaFoldDB" id="A0AAN8S9S4"/>
<evidence type="ECO:0000313" key="1">
    <source>
        <dbReference type="EMBL" id="KAK6634483.1"/>
    </source>
</evidence>
<comment type="caution">
    <text evidence="1">The sequence shown here is derived from an EMBL/GenBank/DDBJ whole genome shotgun (WGS) entry which is preliminary data.</text>
</comment>
<gene>
    <name evidence="1" type="ORF">RUM43_011884</name>
</gene>
<organism evidence="1 2">
    <name type="scientific">Polyplax serrata</name>
    <name type="common">Common mouse louse</name>
    <dbReference type="NCBI Taxonomy" id="468196"/>
    <lineage>
        <taxon>Eukaryota</taxon>
        <taxon>Metazoa</taxon>
        <taxon>Ecdysozoa</taxon>
        <taxon>Arthropoda</taxon>
        <taxon>Hexapoda</taxon>
        <taxon>Insecta</taxon>
        <taxon>Pterygota</taxon>
        <taxon>Neoptera</taxon>
        <taxon>Paraneoptera</taxon>
        <taxon>Psocodea</taxon>
        <taxon>Troctomorpha</taxon>
        <taxon>Phthiraptera</taxon>
        <taxon>Anoplura</taxon>
        <taxon>Polyplacidae</taxon>
        <taxon>Polyplax</taxon>
    </lineage>
</organism>
<sequence>MTKENLEEQNKKYADPFFESTQKGHGWDGVWDSNPLKKPRETTVRCSLSPRQEVTVAEDTRRDGGLFSWTPALIRLLDGVAVLPFSQKGNLWLLPPRSVERKEEPQNPYTPASVDTSVAFYDTPCRGWLNSTARQPHGASCQLVASYDRLVVFYPGNHTWKIKLT</sequence>
<dbReference type="EMBL" id="JAWJWE010000005">
    <property type="protein sequence ID" value="KAK6634483.1"/>
    <property type="molecule type" value="Genomic_DNA"/>
</dbReference>
<proteinExistence type="predicted"/>
<evidence type="ECO:0000313" key="2">
    <source>
        <dbReference type="Proteomes" id="UP001372834"/>
    </source>
</evidence>
<dbReference type="Proteomes" id="UP001372834">
    <property type="component" value="Unassembled WGS sequence"/>
</dbReference>
<protein>
    <submittedName>
        <fullName evidence="1">Uncharacterized protein</fullName>
    </submittedName>
</protein>
<name>A0AAN8S9S4_POLSC</name>
<accession>A0AAN8S9S4</accession>
<reference evidence="1 2" key="1">
    <citation type="submission" date="2023-10" db="EMBL/GenBank/DDBJ databases">
        <title>Genomes of two closely related lineages of the louse Polyplax serrata with different host specificities.</title>
        <authorList>
            <person name="Martinu J."/>
            <person name="Tarabai H."/>
            <person name="Stefka J."/>
            <person name="Hypsa V."/>
        </authorList>
    </citation>
    <scope>NUCLEOTIDE SEQUENCE [LARGE SCALE GENOMIC DNA]</scope>
    <source>
        <strain evidence="1">HR10_N</strain>
    </source>
</reference>